<evidence type="ECO:0000313" key="12">
    <source>
        <dbReference type="Proteomes" id="UP001335729"/>
    </source>
</evidence>
<feature type="transmembrane region" description="Helical" evidence="10">
    <location>
        <begin position="533"/>
        <end position="552"/>
    </location>
</feature>
<evidence type="ECO:0000256" key="2">
    <source>
        <dbReference type="ARBA" id="ARBA00022448"/>
    </source>
</evidence>
<feature type="region of interest" description="Disordered" evidence="9">
    <location>
        <begin position="648"/>
        <end position="674"/>
    </location>
</feature>
<feature type="transmembrane region" description="Helical" evidence="10">
    <location>
        <begin position="432"/>
        <end position="448"/>
    </location>
</feature>
<dbReference type="RefSeq" id="WP_330507213.1">
    <property type="nucleotide sequence ID" value="NZ_JAZDUE010000024.1"/>
</dbReference>
<accession>A0ABU7MZX4</accession>
<evidence type="ECO:0000256" key="5">
    <source>
        <dbReference type="ARBA" id="ARBA00022970"/>
    </source>
</evidence>
<evidence type="ECO:0000256" key="7">
    <source>
        <dbReference type="ARBA" id="ARBA00023136"/>
    </source>
</evidence>
<feature type="transmembrane region" description="Helical" evidence="10">
    <location>
        <begin position="6"/>
        <end position="30"/>
    </location>
</feature>
<dbReference type="CDD" id="cd06582">
    <property type="entry name" value="TM_PBP1_LivH_like"/>
    <property type="match status" value="1"/>
</dbReference>
<dbReference type="EMBL" id="JAZDUE010000024">
    <property type="protein sequence ID" value="MEE4025808.1"/>
    <property type="molecule type" value="Genomic_DNA"/>
</dbReference>
<dbReference type="PANTHER" id="PTHR11795">
    <property type="entry name" value="BRANCHED-CHAIN AMINO ACID TRANSPORT SYSTEM PERMEASE PROTEIN LIVH"/>
    <property type="match status" value="1"/>
</dbReference>
<feature type="transmembrane region" description="Helical" evidence="10">
    <location>
        <begin position="37"/>
        <end position="56"/>
    </location>
</feature>
<feature type="transmembrane region" description="Helical" evidence="10">
    <location>
        <begin position="76"/>
        <end position="99"/>
    </location>
</feature>
<evidence type="ECO:0000256" key="3">
    <source>
        <dbReference type="ARBA" id="ARBA00022475"/>
    </source>
</evidence>
<feature type="transmembrane region" description="Helical" evidence="10">
    <location>
        <begin position="613"/>
        <end position="635"/>
    </location>
</feature>
<dbReference type="InterPro" id="IPR001851">
    <property type="entry name" value="ABC_transp_permease"/>
</dbReference>
<comment type="subcellular location">
    <subcellularLocation>
        <location evidence="1">Cell membrane</location>
        <topology evidence="1">Multi-pass membrane protein</topology>
    </subcellularLocation>
</comment>
<feature type="compositionally biased region" description="Polar residues" evidence="9">
    <location>
        <begin position="658"/>
        <end position="674"/>
    </location>
</feature>
<feature type="transmembrane region" description="Helical" evidence="10">
    <location>
        <begin position="326"/>
        <end position="345"/>
    </location>
</feature>
<keyword evidence="4 10" id="KW-0812">Transmembrane</keyword>
<dbReference type="PANTHER" id="PTHR11795:SF445">
    <property type="entry name" value="AMINO ACID ABC TRANSPORTER PERMEASE PROTEIN"/>
    <property type="match status" value="1"/>
</dbReference>
<keyword evidence="12" id="KW-1185">Reference proteome</keyword>
<feature type="transmembrane region" description="Helical" evidence="10">
    <location>
        <begin position="480"/>
        <end position="500"/>
    </location>
</feature>
<feature type="transmembrane region" description="Helical" evidence="10">
    <location>
        <begin position="406"/>
        <end position="425"/>
    </location>
</feature>
<reference evidence="11 12" key="1">
    <citation type="submission" date="2024-01" db="EMBL/GenBank/DDBJ databases">
        <title>Draft genome sequence of Gordonia sp. PKS22-38.</title>
        <authorList>
            <person name="Suphannarot A."/>
            <person name="Mingma R."/>
        </authorList>
    </citation>
    <scope>NUCLEOTIDE SEQUENCE [LARGE SCALE GENOMIC DNA]</scope>
    <source>
        <strain evidence="11 12">PKS22-38</strain>
    </source>
</reference>
<feature type="transmembrane region" description="Helical" evidence="10">
    <location>
        <begin position="106"/>
        <end position="128"/>
    </location>
</feature>
<feature type="transmembrane region" description="Helical" evidence="10">
    <location>
        <begin position="351"/>
        <end position="369"/>
    </location>
</feature>
<feature type="transmembrane region" description="Helical" evidence="10">
    <location>
        <begin position="285"/>
        <end position="305"/>
    </location>
</feature>
<dbReference type="Pfam" id="PF02653">
    <property type="entry name" value="BPD_transp_2"/>
    <property type="match status" value="2"/>
</dbReference>
<evidence type="ECO:0000256" key="1">
    <source>
        <dbReference type="ARBA" id="ARBA00004651"/>
    </source>
</evidence>
<dbReference type="InterPro" id="IPR052157">
    <property type="entry name" value="BCAA_transport_permease"/>
</dbReference>
<feature type="transmembrane region" description="Helical" evidence="10">
    <location>
        <begin position="204"/>
        <end position="225"/>
    </location>
</feature>
<feature type="transmembrane region" description="Helical" evidence="10">
    <location>
        <begin position="558"/>
        <end position="576"/>
    </location>
</feature>
<feature type="transmembrane region" description="Helical" evidence="10">
    <location>
        <begin position="148"/>
        <end position="175"/>
    </location>
</feature>
<evidence type="ECO:0000256" key="9">
    <source>
        <dbReference type="SAM" id="MobiDB-lite"/>
    </source>
</evidence>
<organism evidence="11 12">
    <name type="scientific">Gordonia prachuapensis</name>
    <dbReference type="NCBI Taxonomy" id="3115651"/>
    <lineage>
        <taxon>Bacteria</taxon>
        <taxon>Bacillati</taxon>
        <taxon>Actinomycetota</taxon>
        <taxon>Actinomycetes</taxon>
        <taxon>Mycobacteriales</taxon>
        <taxon>Gordoniaceae</taxon>
        <taxon>Gordonia</taxon>
    </lineage>
</organism>
<gene>
    <name evidence="11" type="ORF">V1Y59_22180</name>
</gene>
<dbReference type="InterPro" id="IPR043428">
    <property type="entry name" value="LivM-like"/>
</dbReference>
<keyword evidence="7 10" id="KW-0472">Membrane</keyword>
<evidence type="ECO:0000256" key="10">
    <source>
        <dbReference type="SAM" id="Phobius"/>
    </source>
</evidence>
<proteinExistence type="inferred from homology"/>
<dbReference type="CDD" id="cd06581">
    <property type="entry name" value="TM_PBP1_LivM_like"/>
    <property type="match status" value="1"/>
</dbReference>
<keyword evidence="2" id="KW-0813">Transport</keyword>
<keyword evidence="6 10" id="KW-1133">Transmembrane helix</keyword>
<evidence type="ECO:0000256" key="8">
    <source>
        <dbReference type="ARBA" id="ARBA00037998"/>
    </source>
</evidence>
<evidence type="ECO:0000313" key="11">
    <source>
        <dbReference type="EMBL" id="MEE4025808.1"/>
    </source>
</evidence>
<keyword evidence="5" id="KW-0029">Amino-acid transport</keyword>
<feature type="transmembrane region" description="Helical" evidence="10">
    <location>
        <begin position="583"/>
        <end position="601"/>
    </location>
</feature>
<evidence type="ECO:0000256" key="6">
    <source>
        <dbReference type="ARBA" id="ARBA00022989"/>
    </source>
</evidence>
<comment type="caution">
    <text evidence="11">The sequence shown here is derived from an EMBL/GenBank/DDBJ whole genome shotgun (WGS) entry which is preliminary data.</text>
</comment>
<sequence length="674" mass="69769">MGQFLQFAFLGLAVGAVYAVLASSLVGVYAATGIINFAQGALGLWAVYTVAALRTSGDLVLPIGRIPIGSEDSPVMMWPALIIGVASAIVWAIIAHYLVFRPLRQAPVLAQVVASVGLMLFIQALVHLRFDTDDLLALRILPDDTVEFAGAVINVSDLILAGIAIVIAALFWAYFRLTRLGVATRAGAEDELAARLVGYSPDRLAAIVWVITGAATGLIAVLASFTIGLNLTNYTFYVIPALAVALLGRLTSFGIACAAGLALGSFQAVITWLTTKDWWPDWAQAGLGDAVPFVIIVVALFLMGGRIPSRGSLGEVKMPAVRIPQIRPIPTIAVLAVVVAAILLTDGTWRFGVVTSIILALIALSLVLLTGYLGQISLASMAFAGAAGFALSKLTVNWNVPFPIDMLLAALIATGFGILVGVPALRIRGAQLAVVTLAAAIAIQGFVFNNPGITAYEGNLITDPSLFGLDLGVRDGTNLVTIRFSLLVLVVVTIATLIVMRFMAGSTGRAFLAVRSNERAAAAVGINVASTKLLGFALSAFLAGIGGCLIGYSRGQLSAGSFTVMVGLVLLAMTYVGGITSVSGAFIAGIVGPLGVGYVFLNQTLNLGEYYEIIAAAGLLLAAILNPVGIAGAFTELGDKLRARRGHATATTDDDGGTSTSLVTPTTSKAGLNA</sequence>
<name>A0ABU7MZX4_9ACTN</name>
<protein>
    <submittedName>
        <fullName evidence="11">ABC transporter permease</fullName>
    </submittedName>
</protein>
<comment type="similarity">
    <text evidence="8">Belongs to the binding-protein-dependent transport system permease family. LivHM subfamily.</text>
</comment>
<dbReference type="Proteomes" id="UP001335729">
    <property type="component" value="Unassembled WGS sequence"/>
</dbReference>
<evidence type="ECO:0000256" key="4">
    <source>
        <dbReference type="ARBA" id="ARBA00022692"/>
    </source>
</evidence>
<keyword evidence="3" id="KW-1003">Cell membrane</keyword>